<dbReference type="Proteomes" id="UP001283341">
    <property type="component" value="Unassembled WGS sequence"/>
</dbReference>
<comment type="caution">
    <text evidence="2">The sequence shown here is derived from an EMBL/GenBank/DDBJ whole genome shotgun (WGS) entry which is preliminary data.</text>
</comment>
<proteinExistence type="predicted"/>
<evidence type="ECO:0000256" key="1">
    <source>
        <dbReference type="SAM" id="MobiDB-lite"/>
    </source>
</evidence>
<feature type="compositionally biased region" description="Acidic residues" evidence="1">
    <location>
        <begin position="121"/>
        <end position="136"/>
    </location>
</feature>
<reference evidence="2" key="2">
    <citation type="submission" date="2023-06" db="EMBL/GenBank/DDBJ databases">
        <authorList>
            <consortium name="Lawrence Berkeley National Laboratory"/>
            <person name="Haridas S."/>
            <person name="Hensen N."/>
            <person name="Bonometti L."/>
            <person name="Westerberg I."/>
            <person name="Brannstrom I.O."/>
            <person name="Guillou S."/>
            <person name="Cros-Aarteil S."/>
            <person name="Calhoun S."/>
            <person name="Kuo A."/>
            <person name="Mondo S."/>
            <person name="Pangilinan J."/>
            <person name="Riley R."/>
            <person name="Labutti K."/>
            <person name="Andreopoulos B."/>
            <person name="Lipzen A."/>
            <person name="Chen C."/>
            <person name="Yanf M."/>
            <person name="Daum C."/>
            <person name="Ng V."/>
            <person name="Clum A."/>
            <person name="Steindorff A."/>
            <person name="Ohm R."/>
            <person name="Martin F."/>
            <person name="Silar P."/>
            <person name="Natvig D."/>
            <person name="Lalanne C."/>
            <person name="Gautier V."/>
            <person name="Ament-Velasquez S.L."/>
            <person name="Kruys A."/>
            <person name="Hutchinson M.I."/>
            <person name="Powell A.J."/>
            <person name="Barry K."/>
            <person name="Miller A.N."/>
            <person name="Grigoriev I.V."/>
            <person name="Debuchy R."/>
            <person name="Gladieux P."/>
            <person name="Thoren M.H."/>
            <person name="Johannesson H."/>
        </authorList>
    </citation>
    <scope>NUCLEOTIDE SEQUENCE</scope>
    <source>
        <strain evidence="2">CBS 118394</strain>
    </source>
</reference>
<gene>
    <name evidence="2" type="ORF">B0H66DRAFT_165313</name>
</gene>
<evidence type="ECO:0000313" key="2">
    <source>
        <dbReference type="EMBL" id="KAK3326575.1"/>
    </source>
</evidence>
<feature type="compositionally biased region" description="Basic and acidic residues" evidence="1">
    <location>
        <begin position="137"/>
        <end position="166"/>
    </location>
</feature>
<sequence length="166" mass="17819">MSTVARAFTGFRTAYCRTTRLQSSRILGRRAYASGQGHAAASSDMPWIATAAVITIPGVFFMTRKDPPRPSHGSHSAEEKHEEAADEAESKDSSEEDAAEKPEKEGEPTGEAKSDDGSSSDSDDDAPPTPASDDDGDSKKMDTSHDSQSEKLTDKPDSKRVDPTEK</sequence>
<keyword evidence="3" id="KW-1185">Reference proteome</keyword>
<evidence type="ECO:0000313" key="3">
    <source>
        <dbReference type="Proteomes" id="UP001283341"/>
    </source>
</evidence>
<name>A0AAE0IK90_9PEZI</name>
<dbReference type="EMBL" id="JAUEDM010000002">
    <property type="protein sequence ID" value="KAK3326575.1"/>
    <property type="molecule type" value="Genomic_DNA"/>
</dbReference>
<feature type="region of interest" description="Disordered" evidence="1">
    <location>
        <begin position="62"/>
        <end position="166"/>
    </location>
</feature>
<protein>
    <submittedName>
        <fullName evidence="2">Uncharacterized protein</fullName>
    </submittedName>
</protein>
<accession>A0AAE0IK90</accession>
<feature type="compositionally biased region" description="Basic and acidic residues" evidence="1">
    <location>
        <begin position="63"/>
        <end position="116"/>
    </location>
</feature>
<organism evidence="2 3">
    <name type="scientific">Apodospora peruviana</name>
    <dbReference type="NCBI Taxonomy" id="516989"/>
    <lineage>
        <taxon>Eukaryota</taxon>
        <taxon>Fungi</taxon>
        <taxon>Dikarya</taxon>
        <taxon>Ascomycota</taxon>
        <taxon>Pezizomycotina</taxon>
        <taxon>Sordariomycetes</taxon>
        <taxon>Sordariomycetidae</taxon>
        <taxon>Sordariales</taxon>
        <taxon>Lasiosphaeriaceae</taxon>
        <taxon>Apodospora</taxon>
    </lineage>
</organism>
<reference evidence="2" key="1">
    <citation type="journal article" date="2023" name="Mol. Phylogenet. Evol.">
        <title>Genome-scale phylogeny and comparative genomics of the fungal order Sordariales.</title>
        <authorList>
            <person name="Hensen N."/>
            <person name="Bonometti L."/>
            <person name="Westerberg I."/>
            <person name="Brannstrom I.O."/>
            <person name="Guillou S."/>
            <person name="Cros-Aarteil S."/>
            <person name="Calhoun S."/>
            <person name="Haridas S."/>
            <person name="Kuo A."/>
            <person name="Mondo S."/>
            <person name="Pangilinan J."/>
            <person name="Riley R."/>
            <person name="LaButti K."/>
            <person name="Andreopoulos B."/>
            <person name="Lipzen A."/>
            <person name="Chen C."/>
            <person name="Yan M."/>
            <person name="Daum C."/>
            <person name="Ng V."/>
            <person name="Clum A."/>
            <person name="Steindorff A."/>
            <person name="Ohm R.A."/>
            <person name="Martin F."/>
            <person name="Silar P."/>
            <person name="Natvig D.O."/>
            <person name="Lalanne C."/>
            <person name="Gautier V."/>
            <person name="Ament-Velasquez S.L."/>
            <person name="Kruys A."/>
            <person name="Hutchinson M.I."/>
            <person name="Powell A.J."/>
            <person name="Barry K."/>
            <person name="Miller A.N."/>
            <person name="Grigoriev I.V."/>
            <person name="Debuchy R."/>
            <person name="Gladieux P."/>
            <person name="Hiltunen Thoren M."/>
            <person name="Johannesson H."/>
        </authorList>
    </citation>
    <scope>NUCLEOTIDE SEQUENCE</scope>
    <source>
        <strain evidence="2">CBS 118394</strain>
    </source>
</reference>
<dbReference type="AlphaFoldDB" id="A0AAE0IK90"/>